<keyword evidence="2 6" id="KW-0812">Transmembrane</keyword>
<feature type="compositionally biased region" description="Gly residues" evidence="5">
    <location>
        <begin position="1032"/>
        <end position="1046"/>
    </location>
</feature>
<dbReference type="RefSeq" id="WP_168052558.1">
    <property type="nucleotide sequence ID" value="NZ_JAATJR010000006.1"/>
</dbReference>
<evidence type="ECO:0000256" key="3">
    <source>
        <dbReference type="ARBA" id="ARBA00022989"/>
    </source>
</evidence>
<accession>A0ABX1F4T4</accession>
<evidence type="ECO:0000256" key="6">
    <source>
        <dbReference type="SAM" id="Phobius"/>
    </source>
</evidence>
<keyword evidence="9" id="KW-1185">Reference proteome</keyword>
<reference evidence="8 9" key="1">
    <citation type="submission" date="2020-03" db="EMBL/GenBank/DDBJ databases">
        <title>Roseomonas selenitidurans sp. nov. isolated from soil.</title>
        <authorList>
            <person name="Liu H."/>
        </authorList>
    </citation>
    <scope>NUCLEOTIDE SEQUENCE [LARGE SCALE GENOMIC DNA]</scope>
    <source>
        <strain evidence="8 9">JCM 15073</strain>
    </source>
</reference>
<dbReference type="EMBL" id="JAAVTX010000006">
    <property type="protein sequence ID" value="NKE47338.1"/>
    <property type="molecule type" value="Genomic_DNA"/>
</dbReference>
<comment type="caution">
    <text evidence="8">The sequence shown here is derived from an EMBL/GenBank/DDBJ whole genome shotgun (WGS) entry which is preliminary data.</text>
</comment>
<evidence type="ECO:0000313" key="8">
    <source>
        <dbReference type="EMBL" id="NKE47338.1"/>
    </source>
</evidence>
<keyword evidence="3 6" id="KW-1133">Transmembrane helix</keyword>
<protein>
    <recommendedName>
        <fullName evidence="7">Translocation and assembly module TamB C-terminal domain-containing protein</fullName>
    </recommendedName>
</protein>
<dbReference type="Proteomes" id="UP000765160">
    <property type="component" value="Unassembled WGS sequence"/>
</dbReference>
<comment type="subcellular location">
    <subcellularLocation>
        <location evidence="1">Membrane</location>
        <topology evidence="1">Single-pass membrane protein</topology>
    </subcellularLocation>
</comment>
<sequence>MSDSVRPSEEQPSPAPRRRRRWLRWGLGLVLALLLLPVLLVGGGLLYANTEGGRARLAGLAESFVPGLTLEGLQGPLPGRLAIDRIAMADEQGVWLEITDAELDWDPMALLNRRAHITLLSAGRLALHRLPPGAPEDPDAPAGPLLPQLPQLPVALQLDRLQVARIELAEPVLGEAALLRAEGMALLDAAGLTSSFDISAPEGATTLALQAALRPATGRLAANIRLRDAAGGPVSRLIGQPERPVALDLTLDGPAEAAALTLQAQAGPGLALDVAGTVRAPDMDNLSAELRGTADGSAFLEGPLAALAGPLGLVLDASRGPDGAIVLRALRVDGAAGQIAASGRIAGDMMDSDLQVQAALAGSTTFAPLLPEGVVGWEGLDLRGTVQGPLSAPAVDATLAVRGFTSAQPQLAALLGGSPRVVLQATAPDRIGQLTIEGAAIRAEASGLVGELLDLRFGVQLASVEGAAPGVSGALELTGTAQGPIGDPTLVVQAASDRLEVAGQVLEAASLQARIANPASAPAVNAQASGRFQGLPLALDVRGGPQPDGRLRLEAATASLGPAELAAQGVLDLATSIFDGTARLAVADLAPLSPVAGIPLAGSLRAEAKLAAQEGQQRAELRLEVPRLAASGTEVRRLTATVDGTLAALNFALDGVVAEAEIEARGRLSDQPEGARLLELAALRATAEGETGRLAAPARILLRADGAIEVAALSLTSSRGGTVDISGSWSAARADIRARIAIPDLATLAVLLPDVAPTGSIASELRVTGPGTAPEVAGNLRASNLRSTAAWARGLPAVDIQAEGRRGADGAISGRATANAGNATRLTATASLPRGPEGPLEGALDGQADIGALTAPLLAAGADRVTGRLNLALRAGGTVAAPVLGGQATLPGGSYRNAELGVALTQLAGTISAAGPQLRVDLTGRTAGQGRIALTGTVDPLTQGMPVDLALRATDAQPVSSDLITATMGAELRLTGQLATGARLAGVLRLQRADIRVPDQLPSSVRSLGPVTEVGRVPGRTTPPPRQTANGRGNGSGQGNGQAAGGGSALPIALDLRLEAPRGVFVRGRGLDAELGGTLQIGGTLSNPEISGGLALVRGEIQVLARRLTFSRGRLDFTGGLIPDLDFEATSQTGGTTVRASVTGPPSQPVITFSSTPELPQDEVLARLLFDRPVSALSPFEIAQIAQAIAGATGLAGGGASGVLDRVRQTLGLDRLAVGGGGETAARRTEAEERAGPTLEAGRYVADGVFVGVRQGTESGSSRVGVRVDLTPRIKLEAETGDREAGERVGVSMEWQWGR</sequence>
<dbReference type="InterPro" id="IPR007452">
    <property type="entry name" value="TamB_C"/>
</dbReference>
<feature type="region of interest" description="Disordered" evidence="5">
    <location>
        <begin position="1004"/>
        <end position="1046"/>
    </location>
</feature>
<evidence type="ECO:0000256" key="1">
    <source>
        <dbReference type="ARBA" id="ARBA00004167"/>
    </source>
</evidence>
<proteinExistence type="predicted"/>
<evidence type="ECO:0000259" key="7">
    <source>
        <dbReference type="Pfam" id="PF04357"/>
    </source>
</evidence>
<name>A0ABX1F4T4_9PROT</name>
<feature type="domain" description="Translocation and assembly module TamB C-terminal" evidence="7">
    <location>
        <begin position="922"/>
        <end position="1296"/>
    </location>
</feature>
<dbReference type="Pfam" id="PF04357">
    <property type="entry name" value="TamB"/>
    <property type="match status" value="1"/>
</dbReference>
<evidence type="ECO:0000256" key="2">
    <source>
        <dbReference type="ARBA" id="ARBA00022692"/>
    </source>
</evidence>
<feature type="transmembrane region" description="Helical" evidence="6">
    <location>
        <begin position="25"/>
        <end position="48"/>
    </location>
</feature>
<dbReference type="PANTHER" id="PTHR36985:SF1">
    <property type="entry name" value="TRANSLOCATION AND ASSEMBLY MODULE SUBUNIT TAMB"/>
    <property type="match status" value="1"/>
</dbReference>
<dbReference type="PANTHER" id="PTHR36985">
    <property type="entry name" value="TRANSLOCATION AND ASSEMBLY MODULE SUBUNIT TAMB"/>
    <property type="match status" value="1"/>
</dbReference>
<gene>
    <name evidence="8" type="ORF">HB662_21350</name>
</gene>
<evidence type="ECO:0000256" key="4">
    <source>
        <dbReference type="ARBA" id="ARBA00023136"/>
    </source>
</evidence>
<organism evidence="8 9">
    <name type="scientific">Falsiroseomonas frigidaquae</name>
    <dbReference type="NCBI Taxonomy" id="487318"/>
    <lineage>
        <taxon>Bacteria</taxon>
        <taxon>Pseudomonadati</taxon>
        <taxon>Pseudomonadota</taxon>
        <taxon>Alphaproteobacteria</taxon>
        <taxon>Acetobacterales</taxon>
        <taxon>Roseomonadaceae</taxon>
        <taxon>Falsiroseomonas</taxon>
    </lineage>
</organism>
<evidence type="ECO:0000256" key="5">
    <source>
        <dbReference type="SAM" id="MobiDB-lite"/>
    </source>
</evidence>
<evidence type="ECO:0000313" key="9">
    <source>
        <dbReference type="Proteomes" id="UP000765160"/>
    </source>
</evidence>
<keyword evidence="4 6" id="KW-0472">Membrane</keyword>